<evidence type="ECO:0000256" key="2">
    <source>
        <dbReference type="ARBA" id="ARBA00036390"/>
    </source>
</evidence>
<dbReference type="InterPro" id="IPR020103">
    <property type="entry name" value="PsdUridine_synth_cat_dom_sf"/>
</dbReference>
<dbReference type="EMBL" id="CP063657">
    <property type="protein sequence ID" value="QOW21057.1"/>
    <property type="molecule type" value="Genomic_DNA"/>
</dbReference>
<evidence type="ECO:0000256" key="8">
    <source>
        <dbReference type="ARBA" id="ARBA00042843"/>
    </source>
</evidence>
<feature type="domain" description="Pseudouridine synthase RsuA/RluA-like" evidence="12">
    <location>
        <begin position="71"/>
        <end position="162"/>
    </location>
</feature>
<dbReference type="SUPFAM" id="SSF55120">
    <property type="entry name" value="Pseudouridine synthase"/>
    <property type="match status" value="1"/>
</dbReference>
<gene>
    <name evidence="14" type="ORF">INQ42_07035</name>
</gene>
<comment type="catalytic activity">
    <reaction evidence="3">
        <text>uridine(2604) in 23S rRNA = pseudouridine(2604) in 23S rRNA</text>
        <dbReference type="Rhea" id="RHEA:38875"/>
        <dbReference type="Rhea" id="RHEA-COMP:10093"/>
        <dbReference type="Rhea" id="RHEA-COMP:10094"/>
        <dbReference type="ChEBI" id="CHEBI:65314"/>
        <dbReference type="ChEBI" id="CHEBI:65315"/>
        <dbReference type="EC" id="5.4.99.21"/>
    </reaction>
</comment>
<evidence type="ECO:0000256" key="1">
    <source>
        <dbReference type="ARBA" id="ARBA00023235"/>
    </source>
</evidence>
<dbReference type="PANTHER" id="PTHR47683">
    <property type="entry name" value="PSEUDOURIDINE SYNTHASE FAMILY PROTEIN-RELATED"/>
    <property type="match status" value="1"/>
</dbReference>
<dbReference type="InterPro" id="IPR006145">
    <property type="entry name" value="PsdUridine_synth_RsuA/RluA"/>
</dbReference>
<evidence type="ECO:0000313" key="15">
    <source>
        <dbReference type="Proteomes" id="UP000593932"/>
    </source>
</evidence>
<accession>A0A7S6UIT3</accession>
<evidence type="ECO:0000256" key="4">
    <source>
        <dbReference type="ARBA" id="ARBA00038922"/>
    </source>
</evidence>
<dbReference type="SUPFAM" id="SSF55174">
    <property type="entry name" value="Alpha-L RNA-binding motif"/>
    <property type="match status" value="1"/>
</dbReference>
<protein>
    <recommendedName>
        <fullName evidence="5">Dual-specificity RNA pseudouridine synthase RluF</fullName>
        <ecNumber evidence="4">5.4.99.21</ecNumber>
    </recommendedName>
    <alternativeName>
        <fullName evidence="7">23S rRNA pseudouridine(2604) synthase</fullName>
    </alternativeName>
    <alternativeName>
        <fullName evidence="9">Ribosomal large subunit pseudouridine synthase F</fullName>
    </alternativeName>
    <alternativeName>
        <fullName evidence="8">rRNA pseudouridylate synthase F</fullName>
    </alternativeName>
    <alternativeName>
        <fullName evidence="10">rRNA-uridine isomerase F</fullName>
    </alternativeName>
    <alternativeName>
        <fullName evidence="6">tRNA(Tyr) pseudouridine(35) synthase</fullName>
    </alternativeName>
</protein>
<evidence type="ECO:0000256" key="7">
    <source>
        <dbReference type="ARBA" id="ARBA00041697"/>
    </source>
</evidence>
<keyword evidence="15" id="KW-1185">Reference proteome</keyword>
<comment type="catalytic activity">
    <reaction evidence="2">
        <text>uridine(35) in tRNA(Tyr) = pseudouridine(35) in tRNA(Tyr)</text>
        <dbReference type="Rhea" id="RHEA:60556"/>
        <dbReference type="Rhea" id="RHEA-COMP:15607"/>
        <dbReference type="Rhea" id="RHEA-COMP:15608"/>
        <dbReference type="ChEBI" id="CHEBI:65314"/>
        <dbReference type="ChEBI" id="CHEBI:65315"/>
    </reaction>
</comment>
<evidence type="ECO:0000313" key="14">
    <source>
        <dbReference type="EMBL" id="QOW21057.1"/>
    </source>
</evidence>
<dbReference type="Proteomes" id="UP000593932">
    <property type="component" value="Chromosome"/>
</dbReference>
<reference evidence="14 15" key="1">
    <citation type="submission" date="2020-10" db="EMBL/GenBank/DDBJ databases">
        <title>complete genome sequencing of Lysobacter sp. H23M41.</title>
        <authorList>
            <person name="Bae J.-W."/>
            <person name="Lee S.-Y."/>
        </authorList>
    </citation>
    <scope>NUCLEOTIDE SEQUENCE [LARGE SCALE GENOMIC DNA]</scope>
    <source>
        <strain evidence="14 15">H23M41</strain>
    </source>
</reference>
<dbReference type="RefSeq" id="WP_194033653.1">
    <property type="nucleotide sequence ID" value="NZ_CP063657.1"/>
</dbReference>
<evidence type="ECO:0000259" key="13">
    <source>
        <dbReference type="Pfam" id="PF01479"/>
    </source>
</evidence>
<sequence>MSDHPAPSPERLSRKVSDLAACSRAQAEQYIEGGWVKVDGEVVESPQFMVDAQCVELDPDARLEASEPATMLLHKPAALAFPDSASLITEANRIEGDERRGIRTLQRHFSHLQPLMPLDDDASGLVVVSQDPRTARRLKEDGAKLEQEYLVEIDGQAGPYTLSRLARGLSYEGRTLPTCKVSWQNEIRLRFAIKDVRPGQLRDMCAQVGLRVVAIRRLRIGRMGLNKMPVGQWRYMPASERF</sequence>
<dbReference type="Gene3D" id="3.10.290.10">
    <property type="entry name" value="RNA-binding S4 domain"/>
    <property type="match status" value="1"/>
</dbReference>
<dbReference type="InterPro" id="IPR036986">
    <property type="entry name" value="S4_RNA-bd_sf"/>
</dbReference>
<dbReference type="Pfam" id="PF00849">
    <property type="entry name" value="PseudoU_synth_2"/>
    <property type="match status" value="1"/>
</dbReference>
<evidence type="ECO:0000256" key="9">
    <source>
        <dbReference type="ARBA" id="ARBA00042890"/>
    </source>
</evidence>
<evidence type="ECO:0000259" key="12">
    <source>
        <dbReference type="Pfam" id="PF00849"/>
    </source>
</evidence>
<proteinExistence type="predicted"/>
<keyword evidence="11" id="KW-0694">RNA-binding</keyword>
<dbReference type="CDD" id="cd02555">
    <property type="entry name" value="PSSA_1"/>
    <property type="match status" value="1"/>
</dbReference>
<dbReference type="InterPro" id="IPR050343">
    <property type="entry name" value="RsuA_PseudoU_synthase"/>
</dbReference>
<evidence type="ECO:0000256" key="6">
    <source>
        <dbReference type="ARBA" id="ARBA00041420"/>
    </source>
</evidence>
<dbReference type="PANTHER" id="PTHR47683:SF2">
    <property type="entry name" value="RNA-BINDING S4 DOMAIN-CONTAINING PROTEIN"/>
    <property type="match status" value="1"/>
</dbReference>
<name>A0A7S6UIT3_9GAMM</name>
<dbReference type="Pfam" id="PF01479">
    <property type="entry name" value="S4"/>
    <property type="match status" value="1"/>
</dbReference>
<evidence type="ECO:0000256" key="11">
    <source>
        <dbReference type="PROSITE-ProRule" id="PRU00182"/>
    </source>
</evidence>
<evidence type="ECO:0000256" key="10">
    <source>
        <dbReference type="ARBA" id="ARBA00043147"/>
    </source>
</evidence>
<dbReference type="Gene3D" id="3.30.2350.10">
    <property type="entry name" value="Pseudouridine synthase"/>
    <property type="match status" value="1"/>
</dbReference>
<evidence type="ECO:0000256" key="3">
    <source>
        <dbReference type="ARBA" id="ARBA00036535"/>
    </source>
</evidence>
<dbReference type="EC" id="5.4.99.21" evidence="4"/>
<dbReference type="PROSITE" id="PS50889">
    <property type="entry name" value="S4"/>
    <property type="match status" value="1"/>
</dbReference>
<dbReference type="InterPro" id="IPR002942">
    <property type="entry name" value="S4_RNA-bd"/>
</dbReference>
<evidence type="ECO:0000256" key="5">
    <source>
        <dbReference type="ARBA" id="ARBA00039989"/>
    </source>
</evidence>
<keyword evidence="1" id="KW-0413">Isomerase</keyword>
<feature type="domain" description="RNA-binding S4" evidence="13">
    <location>
        <begin position="21"/>
        <end position="52"/>
    </location>
</feature>
<organism evidence="14 15">
    <name type="scientific">Novilysobacter avium</name>
    <dbReference type="NCBI Taxonomy" id="2781023"/>
    <lineage>
        <taxon>Bacteria</taxon>
        <taxon>Pseudomonadati</taxon>
        <taxon>Pseudomonadota</taxon>
        <taxon>Gammaproteobacteria</taxon>
        <taxon>Lysobacterales</taxon>
        <taxon>Lysobacteraceae</taxon>
        <taxon>Novilysobacter</taxon>
    </lineage>
</organism>
<dbReference type="CDD" id="cd00165">
    <property type="entry name" value="S4"/>
    <property type="match status" value="1"/>
</dbReference>